<dbReference type="PANTHER" id="PTHR30121:SF6">
    <property type="entry name" value="SLR6007 PROTEIN"/>
    <property type="match status" value="1"/>
</dbReference>
<dbReference type="CDD" id="cd01127">
    <property type="entry name" value="TrwB_TraG_TraD_VirD4"/>
    <property type="match status" value="1"/>
</dbReference>
<dbReference type="Gene3D" id="1.10.8.730">
    <property type="match status" value="1"/>
</dbReference>
<name>A0A8J4EMD5_9ACTN</name>
<organism evidence="5 6">
    <name type="scientific">Actinocatenispora comari</name>
    <dbReference type="NCBI Taxonomy" id="2807577"/>
    <lineage>
        <taxon>Bacteria</taxon>
        <taxon>Bacillati</taxon>
        <taxon>Actinomycetota</taxon>
        <taxon>Actinomycetes</taxon>
        <taxon>Micromonosporales</taxon>
        <taxon>Micromonosporaceae</taxon>
        <taxon>Actinocatenispora</taxon>
    </lineage>
</organism>
<dbReference type="InterPro" id="IPR002789">
    <property type="entry name" value="HerA_central"/>
</dbReference>
<feature type="domain" description="TraG P-loop" evidence="3">
    <location>
        <begin position="439"/>
        <end position="557"/>
    </location>
</feature>
<reference evidence="5" key="2">
    <citation type="submission" date="2021-02" db="EMBL/GenBank/DDBJ databases">
        <title>Whole genome shotgun sequence of Actinocatenispora sp. strain NUM-2625.</title>
        <authorList>
            <person name="Oyunbileg N."/>
            <person name="Iizaka Y."/>
            <person name="Davaapurev BO."/>
            <person name="Fukumoto A."/>
            <person name="Batkhuu J."/>
            <person name="Anzai Y."/>
        </authorList>
    </citation>
    <scope>NUCLEOTIDE SEQUENCE</scope>
    <source>
        <strain evidence="5">NUM-2625</strain>
    </source>
</reference>
<feature type="region of interest" description="Disordered" evidence="1">
    <location>
        <begin position="588"/>
        <end position="631"/>
    </location>
</feature>
<reference evidence="6" key="1">
    <citation type="journal article" date="2021" name="Int. J. Syst. Evol. Microbiol.">
        <title>Actinocatenispora comari sp. nov., an endophytic actinomycete isolated from aerial parts of Comarum salesowianum.</title>
        <authorList>
            <person name="Oyunbileg N."/>
            <person name="Iizaka Y."/>
            <person name="Hamada M."/>
            <person name="Davaapurev B.O."/>
            <person name="Fukumoto A."/>
            <person name="Tsetseg B."/>
            <person name="Kato F."/>
            <person name="Tamura T."/>
            <person name="Batkhuu J."/>
            <person name="Anzai Y."/>
        </authorList>
    </citation>
    <scope>NUCLEOTIDE SEQUENCE [LARGE SCALE GENOMIC DNA]</scope>
    <source>
        <strain evidence="6">NUM-2625</strain>
    </source>
</reference>
<dbReference type="Proteomes" id="UP000614996">
    <property type="component" value="Unassembled WGS sequence"/>
</dbReference>
<feature type="domain" description="Helicase HerA central" evidence="2">
    <location>
        <begin position="252"/>
        <end position="319"/>
    </location>
</feature>
<evidence type="ECO:0000313" key="4">
    <source>
        <dbReference type="EMBL" id="GIL25505.1"/>
    </source>
</evidence>
<feature type="compositionally biased region" description="Low complexity" evidence="1">
    <location>
        <begin position="589"/>
        <end position="600"/>
    </location>
</feature>
<dbReference type="InterPro" id="IPR027417">
    <property type="entry name" value="P-loop_NTPase"/>
</dbReference>
<evidence type="ECO:0000259" key="2">
    <source>
        <dbReference type="Pfam" id="PF01935"/>
    </source>
</evidence>
<keyword evidence="6" id="KW-1185">Reference proteome</keyword>
<comment type="caution">
    <text evidence="5">The sequence shown here is derived from an EMBL/GenBank/DDBJ whole genome shotgun (WGS) entry which is preliminary data.</text>
</comment>
<evidence type="ECO:0008006" key="7">
    <source>
        <dbReference type="Google" id="ProtNLM"/>
    </source>
</evidence>
<accession>A0A8J4EMD5</accession>
<protein>
    <recommendedName>
        <fullName evidence="7">DUF87 domain-containing protein</fullName>
    </recommendedName>
</protein>
<dbReference type="Pfam" id="PF01935">
    <property type="entry name" value="DUF87"/>
    <property type="match status" value="1"/>
</dbReference>
<gene>
    <name evidence="4" type="ORF">NUM_07600</name>
    <name evidence="5" type="ORF">NUM_43490</name>
</gene>
<dbReference type="Gene3D" id="3.40.50.300">
    <property type="entry name" value="P-loop containing nucleotide triphosphate hydrolases"/>
    <property type="match status" value="1"/>
</dbReference>
<dbReference type="InterPro" id="IPR051162">
    <property type="entry name" value="T4SS_component"/>
</dbReference>
<evidence type="ECO:0000256" key="1">
    <source>
        <dbReference type="SAM" id="MobiDB-lite"/>
    </source>
</evidence>
<dbReference type="InterPro" id="IPR043964">
    <property type="entry name" value="P-loop_TraG"/>
</dbReference>
<proteinExistence type="predicted"/>
<dbReference type="AlphaFoldDB" id="A0A8J4EMD5"/>
<sequence length="631" mass="66819">MTTSILSRLWSRRTSTPTTTAEAAGLMPAPAGVEVTGRHLAVGDGYATTLVVTGYPAEVGPHWLEPLLTWPGRLDVALHIDPVAPALAAQQLRRRRARLESARSIAASRGKLPNPVAEAAADDAADLAERVARGGTRLFRLGLYLTVHAATLPELQDAAAQVKALASSLLLDTAPATWRQLQGWCTTLPLGDDALGMTRVIDTDALAASFPLSSPELPGPLPGEPAGGGVLYGVTLDSPGVVWWDRFAQDNHNAIVLARSGAGKSYLIKLETLRWLTQGATAVIIDPEDEYRDLAGQVGGTLIGLGEPGVRINPLEIPPTERRRDALTRRCLFCHTVVAVLVGETPPPAERAALDRAVAAAYAAAGITHDPRTWRRPAPLLADVATQLTADSDEAAHTLAARLAPFTTGSFSELFDGPSSHRPDGHLVVWSLRALPDELRPIATLLVLDAIWRGVDVTETGRPPMLVTVDEAWNLLQNEHGARFLYRLSKAIRKRGGGLSVVTQDVGDVLSTELGRAVVSNAATQILLRQAPQAIDQVADTFDLTDGEKQLLLACRRGEGLLVAGTDRVAFQAVASPAEDRLCRTDPLAAGAPAANPGDSALDDGDLGALPADEQTFPGLDSAGLDEDDMP</sequence>
<dbReference type="PANTHER" id="PTHR30121">
    <property type="entry name" value="UNCHARACTERIZED PROTEIN YJGR-RELATED"/>
    <property type="match status" value="1"/>
</dbReference>
<evidence type="ECO:0000313" key="6">
    <source>
        <dbReference type="Proteomes" id="UP000614996"/>
    </source>
</evidence>
<dbReference type="EMBL" id="BOPO01000084">
    <property type="protein sequence ID" value="GIL29095.1"/>
    <property type="molecule type" value="Genomic_DNA"/>
</dbReference>
<dbReference type="SUPFAM" id="SSF52540">
    <property type="entry name" value="P-loop containing nucleoside triphosphate hydrolases"/>
    <property type="match status" value="1"/>
</dbReference>
<evidence type="ECO:0000259" key="3">
    <source>
        <dbReference type="Pfam" id="PF19044"/>
    </source>
</evidence>
<dbReference type="Pfam" id="PF19044">
    <property type="entry name" value="P-loop_TraG"/>
    <property type="match status" value="1"/>
</dbReference>
<dbReference type="EMBL" id="BOPO01000006">
    <property type="protein sequence ID" value="GIL25505.1"/>
    <property type="molecule type" value="Genomic_DNA"/>
</dbReference>
<evidence type="ECO:0000313" key="5">
    <source>
        <dbReference type="EMBL" id="GIL29095.1"/>
    </source>
</evidence>